<comment type="caution">
    <text evidence="1">The sequence shown here is derived from an EMBL/GenBank/DDBJ whole genome shotgun (WGS) entry which is preliminary data.</text>
</comment>
<reference evidence="1" key="1">
    <citation type="submission" date="2021-05" db="EMBL/GenBank/DDBJ databases">
        <authorList>
            <person name="Pan Q."/>
            <person name="Jouanno E."/>
            <person name="Zahm M."/>
            <person name="Klopp C."/>
            <person name="Cabau C."/>
            <person name="Louis A."/>
            <person name="Berthelot C."/>
            <person name="Parey E."/>
            <person name="Roest Crollius H."/>
            <person name="Montfort J."/>
            <person name="Robinson-Rechavi M."/>
            <person name="Bouchez O."/>
            <person name="Lampietro C."/>
            <person name="Lopez Roques C."/>
            <person name="Donnadieu C."/>
            <person name="Postlethwait J."/>
            <person name="Bobe J."/>
            <person name="Dillon D."/>
            <person name="Chandos A."/>
            <person name="von Hippel F."/>
            <person name="Guiguen Y."/>
        </authorList>
    </citation>
    <scope>NUCLEOTIDE SEQUENCE</scope>
    <source>
        <strain evidence="1">YG-Jan2019</strain>
    </source>
</reference>
<name>A0ACC2GFI5_DALPE</name>
<organism evidence="1 2">
    <name type="scientific">Dallia pectoralis</name>
    <name type="common">Alaska blackfish</name>
    <dbReference type="NCBI Taxonomy" id="75939"/>
    <lineage>
        <taxon>Eukaryota</taxon>
        <taxon>Metazoa</taxon>
        <taxon>Chordata</taxon>
        <taxon>Craniata</taxon>
        <taxon>Vertebrata</taxon>
        <taxon>Euteleostomi</taxon>
        <taxon>Actinopterygii</taxon>
        <taxon>Neopterygii</taxon>
        <taxon>Teleostei</taxon>
        <taxon>Protacanthopterygii</taxon>
        <taxon>Esociformes</taxon>
        <taxon>Umbridae</taxon>
        <taxon>Dallia</taxon>
    </lineage>
</organism>
<sequence length="381" mass="43209">MTNAAVCNCLDTFEGATESMELFCRLIYSYYYIKSLYLNDMSDGILAESYERGERALEFWQALRSTAVPPGYADIAMESELLITIVTARRTEGREFHYLLQVMHRLATLLTGCGEGQRCAEVLVCDVESGPTDNEDAALLERQFRVVRRSPEERRRNQAPVNIFEKEKQDYVYCLRKGWELARPKNLLVLEDDALPGSDFFAVVRNLLSRRFALRSLYVKLYHPERLQRYLNPEPYRILEWVGLGLVGATAVLFVLTRCTPLSSVSAAHFLFLTLYVMVAVELAGRHYLLEVRRLSPQLYAVSPATECCTPAMLFPGNSSLRVAEYLEGSFCFKGNAKDMVLYQMARTVSGGWAHSLEPNLVSHIGAFSSVRPNPVRPRVL</sequence>
<dbReference type="EMBL" id="CM055741">
    <property type="protein sequence ID" value="KAJ8002343.1"/>
    <property type="molecule type" value="Genomic_DNA"/>
</dbReference>
<dbReference type="Proteomes" id="UP001157502">
    <property type="component" value="Chromosome 14"/>
</dbReference>
<gene>
    <name evidence="1" type="ORF">DPEC_G00178890</name>
</gene>
<evidence type="ECO:0000313" key="1">
    <source>
        <dbReference type="EMBL" id="KAJ8002343.1"/>
    </source>
</evidence>
<keyword evidence="2" id="KW-1185">Reference proteome</keyword>
<evidence type="ECO:0000313" key="2">
    <source>
        <dbReference type="Proteomes" id="UP001157502"/>
    </source>
</evidence>
<proteinExistence type="predicted"/>
<protein>
    <submittedName>
        <fullName evidence="1">Uncharacterized protein</fullName>
    </submittedName>
</protein>
<accession>A0ACC2GFI5</accession>